<reference evidence="12 13" key="1">
    <citation type="journal article" date="2016" name="Nat. Commun.">
        <title>Thousands of microbial genomes shed light on interconnected biogeochemical processes in an aquifer system.</title>
        <authorList>
            <person name="Anantharaman K."/>
            <person name="Brown C.T."/>
            <person name="Hug L.A."/>
            <person name="Sharon I."/>
            <person name="Castelle C.J."/>
            <person name="Probst A.J."/>
            <person name="Thomas B.C."/>
            <person name="Singh A."/>
            <person name="Wilkins M.J."/>
            <person name="Karaoz U."/>
            <person name="Brodie E.L."/>
            <person name="Williams K.H."/>
            <person name="Hubbard S.S."/>
            <person name="Banfield J.F."/>
        </authorList>
    </citation>
    <scope>NUCLEOTIDE SEQUENCE [LARGE SCALE GENOMIC DNA]</scope>
</reference>
<keyword evidence="12" id="KW-0648">Protein biosynthesis</keyword>
<evidence type="ECO:0000313" key="13">
    <source>
        <dbReference type="Proteomes" id="UP000178517"/>
    </source>
</evidence>
<dbReference type="InterPro" id="IPR023459">
    <property type="entry name" value="Tscrpt_elong_fac_GreA/B_fam"/>
</dbReference>
<dbReference type="GO" id="GO:0003746">
    <property type="term" value="F:translation elongation factor activity"/>
    <property type="evidence" value="ECO:0007669"/>
    <property type="project" value="UniProtKB-KW"/>
</dbReference>
<dbReference type="GO" id="GO:0006354">
    <property type="term" value="P:DNA-templated transcription elongation"/>
    <property type="evidence" value="ECO:0007669"/>
    <property type="project" value="TreeGrafter"/>
</dbReference>
<evidence type="ECO:0000256" key="8">
    <source>
        <dbReference type="HAMAP-Rule" id="MF_00105"/>
    </source>
</evidence>
<dbReference type="InterPro" id="IPR028624">
    <property type="entry name" value="Tscrpt_elong_fac_GreA/B"/>
</dbReference>
<dbReference type="FunFam" id="3.10.50.30:FF:000001">
    <property type="entry name" value="Transcription elongation factor GreA"/>
    <property type="match status" value="1"/>
</dbReference>
<dbReference type="GO" id="GO:0070063">
    <property type="term" value="F:RNA polymerase binding"/>
    <property type="evidence" value="ECO:0007669"/>
    <property type="project" value="InterPro"/>
</dbReference>
<dbReference type="GO" id="GO:0032784">
    <property type="term" value="P:regulation of DNA-templated transcription elongation"/>
    <property type="evidence" value="ECO:0007669"/>
    <property type="project" value="UniProtKB-UniRule"/>
</dbReference>
<keyword evidence="5 8" id="KW-0804">Transcription</keyword>
<dbReference type="InterPro" id="IPR036805">
    <property type="entry name" value="Tscrpt_elong_fac_GreA/B_N_sf"/>
</dbReference>
<dbReference type="Proteomes" id="UP000178517">
    <property type="component" value="Unassembled WGS sequence"/>
</dbReference>
<evidence type="ECO:0000256" key="5">
    <source>
        <dbReference type="ARBA" id="ARBA00023163"/>
    </source>
</evidence>
<dbReference type="Pfam" id="PF01272">
    <property type="entry name" value="GreA_GreB"/>
    <property type="match status" value="1"/>
</dbReference>
<keyword evidence="4 8" id="KW-0238">DNA-binding</keyword>
<dbReference type="PANTHER" id="PTHR30437">
    <property type="entry name" value="TRANSCRIPTION ELONGATION FACTOR GREA"/>
    <property type="match status" value="1"/>
</dbReference>
<comment type="similarity">
    <text evidence="1 8 9">Belongs to the GreA/GreB family.</text>
</comment>
<dbReference type="SUPFAM" id="SSF54534">
    <property type="entry name" value="FKBP-like"/>
    <property type="match status" value="1"/>
</dbReference>
<dbReference type="Gene3D" id="1.10.287.180">
    <property type="entry name" value="Transcription elongation factor, GreA/GreB, N-terminal domain"/>
    <property type="match status" value="1"/>
</dbReference>
<comment type="function">
    <text evidence="6 8 9">Necessary for efficient RNA polymerase transcription elongation past template-encoded arresting sites. The arresting sites in DNA have the property of trapping a certain fraction of elongating RNA polymerases that pass through, resulting in locked ternary complexes. Cleavage of the nascent transcript by cleavage factors such as GreA or GreB allows the resumption of elongation from the new 3'terminus. GreA releases sequences of 2 to 3 nucleotides.</text>
</comment>
<comment type="caution">
    <text evidence="12">The sequence shown here is derived from an EMBL/GenBank/DDBJ whole genome shotgun (WGS) entry which is preliminary data.</text>
</comment>
<dbReference type="STRING" id="1798406.A3A04_00390"/>
<dbReference type="PIRSF" id="PIRSF006092">
    <property type="entry name" value="GreA_GreB"/>
    <property type="match status" value="1"/>
</dbReference>
<evidence type="ECO:0000256" key="2">
    <source>
        <dbReference type="ARBA" id="ARBA00013729"/>
    </source>
</evidence>
<dbReference type="HAMAP" id="MF_00105">
    <property type="entry name" value="GreA_GreB"/>
    <property type="match status" value="1"/>
</dbReference>
<dbReference type="InterPro" id="IPR018151">
    <property type="entry name" value="TF_GreA/GreB_CS"/>
</dbReference>
<dbReference type="InterPro" id="IPR006359">
    <property type="entry name" value="Tscrpt_elong_fac_GreA"/>
</dbReference>
<dbReference type="EMBL" id="MHJI01000012">
    <property type="protein sequence ID" value="OGY65816.1"/>
    <property type="molecule type" value="Genomic_DNA"/>
</dbReference>
<dbReference type="PANTHER" id="PTHR30437:SF4">
    <property type="entry name" value="TRANSCRIPTION ELONGATION FACTOR GREA"/>
    <property type="match status" value="1"/>
</dbReference>
<dbReference type="PROSITE" id="PS00829">
    <property type="entry name" value="GREAB_1"/>
    <property type="match status" value="1"/>
</dbReference>
<dbReference type="FunFam" id="1.10.287.180:FF:000001">
    <property type="entry name" value="Transcription elongation factor GreA"/>
    <property type="match status" value="1"/>
</dbReference>
<evidence type="ECO:0000256" key="3">
    <source>
        <dbReference type="ARBA" id="ARBA00023015"/>
    </source>
</evidence>
<evidence type="ECO:0000259" key="10">
    <source>
        <dbReference type="Pfam" id="PF01272"/>
    </source>
</evidence>
<evidence type="ECO:0000256" key="9">
    <source>
        <dbReference type="RuleBase" id="RU000556"/>
    </source>
</evidence>
<evidence type="ECO:0000256" key="6">
    <source>
        <dbReference type="ARBA" id="ARBA00024916"/>
    </source>
</evidence>
<keyword evidence="12" id="KW-0251">Elongation factor</keyword>
<name>A0A1G1ZNS6_9BACT</name>
<dbReference type="AlphaFoldDB" id="A0A1G1ZNS6"/>
<evidence type="ECO:0000256" key="1">
    <source>
        <dbReference type="ARBA" id="ARBA00008213"/>
    </source>
</evidence>
<feature type="domain" description="Transcription elongation factor GreA/GreB N-terminal" evidence="11">
    <location>
        <begin position="4"/>
        <end position="73"/>
    </location>
</feature>
<evidence type="ECO:0000313" key="12">
    <source>
        <dbReference type="EMBL" id="OGY65816.1"/>
    </source>
</evidence>
<accession>A0A1G1ZNS6</accession>
<evidence type="ECO:0000259" key="11">
    <source>
        <dbReference type="Pfam" id="PF03449"/>
    </source>
</evidence>
<dbReference type="NCBIfam" id="NF001263">
    <property type="entry name" value="PRK00226.1-4"/>
    <property type="match status" value="1"/>
</dbReference>
<sequence length="151" mass="16963">MESYLTREKLDELNKELDYLKGPKRFEIAERLKRAKELGDLSENSEYQEAREEQNHVETKIMELESLVKQAVIIQKSNNNDAVNVGGTVHVKKDGKAYKFTIVGSNESRPESGLISNASPLGRAFLGHKVGDVVVAETPSGKMKYEILKIE</sequence>
<keyword evidence="3 8" id="KW-0805">Transcription regulation</keyword>
<feature type="domain" description="Transcription elongation factor GreA/GreB C-terminal" evidence="10">
    <location>
        <begin position="79"/>
        <end position="151"/>
    </location>
</feature>
<protein>
    <recommendedName>
        <fullName evidence="2 8">Transcription elongation factor GreA</fullName>
    </recommendedName>
    <alternativeName>
        <fullName evidence="7 8">Transcript cleavage factor GreA</fullName>
    </alternativeName>
</protein>
<evidence type="ECO:0000256" key="7">
    <source>
        <dbReference type="ARBA" id="ARBA00030776"/>
    </source>
</evidence>
<dbReference type="InterPro" id="IPR036953">
    <property type="entry name" value="GreA/GreB_C_sf"/>
</dbReference>
<dbReference type="InterPro" id="IPR001437">
    <property type="entry name" value="Tscrpt_elong_fac_GreA/B_C"/>
</dbReference>
<organism evidence="12 13">
    <name type="scientific">Candidatus Harrisonbacteria bacterium RIFCSPLOWO2_01_FULL_40_28</name>
    <dbReference type="NCBI Taxonomy" id="1798406"/>
    <lineage>
        <taxon>Bacteria</taxon>
        <taxon>Candidatus Harrisoniibacteriota</taxon>
    </lineage>
</organism>
<dbReference type="GO" id="GO:0003677">
    <property type="term" value="F:DNA binding"/>
    <property type="evidence" value="ECO:0007669"/>
    <property type="project" value="UniProtKB-UniRule"/>
</dbReference>
<dbReference type="Pfam" id="PF03449">
    <property type="entry name" value="GreA_GreB_N"/>
    <property type="match status" value="1"/>
</dbReference>
<proteinExistence type="inferred from homology"/>
<gene>
    <name evidence="8" type="primary">greA</name>
    <name evidence="12" type="ORF">A3A04_00390</name>
</gene>
<dbReference type="NCBIfam" id="TIGR01462">
    <property type="entry name" value="greA"/>
    <property type="match status" value="1"/>
</dbReference>
<dbReference type="SUPFAM" id="SSF46557">
    <property type="entry name" value="GreA transcript cleavage protein, N-terminal domain"/>
    <property type="match status" value="1"/>
</dbReference>
<dbReference type="Gene3D" id="3.10.50.30">
    <property type="entry name" value="Transcription elongation factor, GreA/GreB, C-terminal domain"/>
    <property type="match status" value="1"/>
</dbReference>
<dbReference type="InterPro" id="IPR022691">
    <property type="entry name" value="Tscrpt_elong_fac_GreA/B_N"/>
</dbReference>
<evidence type="ECO:0000256" key="4">
    <source>
        <dbReference type="ARBA" id="ARBA00023125"/>
    </source>
</evidence>